<evidence type="ECO:0000256" key="1">
    <source>
        <dbReference type="SAM" id="SignalP"/>
    </source>
</evidence>
<dbReference type="EMBL" id="CP036263">
    <property type="protein sequence ID" value="QDS99525.1"/>
    <property type="molecule type" value="Genomic_DNA"/>
</dbReference>
<dbReference type="KEGG" id="amob:HG15A2_28490"/>
<proteinExistence type="predicted"/>
<dbReference type="Proteomes" id="UP000319852">
    <property type="component" value="Chromosome"/>
</dbReference>
<dbReference type="OrthoDB" id="212892at2"/>
<accession>A0A517MXB7</accession>
<evidence type="ECO:0008006" key="4">
    <source>
        <dbReference type="Google" id="ProtNLM"/>
    </source>
</evidence>
<feature type="chain" id="PRO_5021751293" description="HEAT repeat domain-containing protein" evidence="1">
    <location>
        <begin position="30"/>
        <end position="382"/>
    </location>
</feature>
<reference evidence="2 3" key="1">
    <citation type="submission" date="2019-02" db="EMBL/GenBank/DDBJ databases">
        <title>Deep-cultivation of Planctomycetes and their phenomic and genomic characterization uncovers novel biology.</title>
        <authorList>
            <person name="Wiegand S."/>
            <person name="Jogler M."/>
            <person name="Boedeker C."/>
            <person name="Pinto D."/>
            <person name="Vollmers J."/>
            <person name="Rivas-Marin E."/>
            <person name="Kohn T."/>
            <person name="Peeters S.H."/>
            <person name="Heuer A."/>
            <person name="Rast P."/>
            <person name="Oberbeckmann S."/>
            <person name="Bunk B."/>
            <person name="Jeske O."/>
            <person name="Meyerdierks A."/>
            <person name="Storesund J.E."/>
            <person name="Kallscheuer N."/>
            <person name="Luecker S."/>
            <person name="Lage O.M."/>
            <person name="Pohl T."/>
            <person name="Merkel B.J."/>
            <person name="Hornburger P."/>
            <person name="Mueller R.-W."/>
            <person name="Bruemmer F."/>
            <person name="Labrenz M."/>
            <person name="Spormann A.M."/>
            <person name="Op den Camp H."/>
            <person name="Overmann J."/>
            <person name="Amann R."/>
            <person name="Jetten M.S.M."/>
            <person name="Mascher T."/>
            <person name="Medema M.H."/>
            <person name="Devos D.P."/>
            <person name="Kaster A.-K."/>
            <person name="Ovreas L."/>
            <person name="Rohde M."/>
            <person name="Galperin M.Y."/>
            <person name="Jogler C."/>
        </authorList>
    </citation>
    <scope>NUCLEOTIDE SEQUENCE [LARGE SCALE GENOMIC DNA]</scope>
    <source>
        <strain evidence="2 3">HG15A2</strain>
    </source>
</reference>
<keyword evidence="1" id="KW-0732">Signal</keyword>
<gene>
    <name evidence="2" type="ORF">HG15A2_28490</name>
</gene>
<evidence type="ECO:0000313" key="2">
    <source>
        <dbReference type="EMBL" id="QDS99525.1"/>
    </source>
</evidence>
<protein>
    <recommendedName>
        <fullName evidence="4">HEAT repeat domain-containing protein</fullName>
    </recommendedName>
</protein>
<keyword evidence="3" id="KW-1185">Reference proteome</keyword>
<sequence precursor="true">MKKLSQFIHLSLLWAVAAIVSTVTQDANAQNGNLAEPLEILRNATFGPEGQLDQQRAWKQVSTAKIEHLPTILAAMKDTSPLAANWLCMAADAVAEREFNASGTLPQKMLESFATNVAHSPRGRRIAFQWLERVDPSAKERLLPAMLDDSSLELRYEAVAQLLDKVDLETADDKKTQLYQKAFASARDVEQIESIAKKLTELGKPADLVQQMGYVVDWQLVGPFDNTDLAGFATAFGPEANNNTAATYRGKASNVSWSSYHSEDEKGIVDLNEAIGDEKEVVAYAKATVMSEQTQPVQFRVASNNAIKLWVNGKQLTEHNVYHSGFAVDQHVADAQLKVGANQVLLKVCQNAKKMGWEKEWEFRLRITDALGGAAEVAVQQK</sequence>
<organism evidence="2 3">
    <name type="scientific">Adhaeretor mobilis</name>
    <dbReference type="NCBI Taxonomy" id="1930276"/>
    <lineage>
        <taxon>Bacteria</taxon>
        <taxon>Pseudomonadati</taxon>
        <taxon>Planctomycetota</taxon>
        <taxon>Planctomycetia</taxon>
        <taxon>Pirellulales</taxon>
        <taxon>Lacipirellulaceae</taxon>
        <taxon>Adhaeretor</taxon>
    </lineage>
</organism>
<feature type="signal peptide" evidence="1">
    <location>
        <begin position="1"/>
        <end position="29"/>
    </location>
</feature>
<evidence type="ECO:0000313" key="3">
    <source>
        <dbReference type="Proteomes" id="UP000319852"/>
    </source>
</evidence>
<dbReference type="AlphaFoldDB" id="A0A517MXB7"/>
<dbReference type="RefSeq" id="WP_145060733.1">
    <property type="nucleotide sequence ID" value="NZ_CP036263.1"/>
</dbReference>
<name>A0A517MXB7_9BACT</name>